<name>A0AAE1M4A0_9FABA</name>
<keyword evidence="3" id="KW-1133">Transmembrane helix</keyword>
<dbReference type="AlphaFoldDB" id="A0AAE1M4A0"/>
<evidence type="ECO:0000256" key="2">
    <source>
        <dbReference type="ARBA" id="ARBA00023136"/>
    </source>
</evidence>
<evidence type="ECO:0000256" key="3">
    <source>
        <dbReference type="SAM" id="Phobius"/>
    </source>
</evidence>
<dbReference type="GO" id="GO:0005886">
    <property type="term" value="C:plasma membrane"/>
    <property type="evidence" value="ECO:0007669"/>
    <property type="project" value="TreeGrafter"/>
</dbReference>
<dbReference type="PANTHER" id="PTHR31234:SF66">
    <property type="entry name" value="LATE EMBRYOGENESIS ABUNDANT PROTEIN"/>
    <property type="match status" value="1"/>
</dbReference>
<evidence type="ECO:0000256" key="1">
    <source>
        <dbReference type="ARBA" id="ARBA00004370"/>
    </source>
</evidence>
<evidence type="ECO:0000313" key="4">
    <source>
        <dbReference type="EMBL" id="KAK4252607.1"/>
    </source>
</evidence>
<keyword evidence="5" id="KW-1185">Reference proteome</keyword>
<keyword evidence="2 3" id="KW-0472">Membrane</keyword>
<accession>A0AAE1M4A0</accession>
<organism evidence="4 5">
    <name type="scientific">Acacia crassicarpa</name>
    <name type="common">northern wattle</name>
    <dbReference type="NCBI Taxonomy" id="499986"/>
    <lineage>
        <taxon>Eukaryota</taxon>
        <taxon>Viridiplantae</taxon>
        <taxon>Streptophyta</taxon>
        <taxon>Embryophyta</taxon>
        <taxon>Tracheophyta</taxon>
        <taxon>Spermatophyta</taxon>
        <taxon>Magnoliopsida</taxon>
        <taxon>eudicotyledons</taxon>
        <taxon>Gunneridae</taxon>
        <taxon>Pentapetalae</taxon>
        <taxon>rosids</taxon>
        <taxon>fabids</taxon>
        <taxon>Fabales</taxon>
        <taxon>Fabaceae</taxon>
        <taxon>Caesalpinioideae</taxon>
        <taxon>mimosoid clade</taxon>
        <taxon>Acacieae</taxon>
        <taxon>Acacia</taxon>
    </lineage>
</organism>
<protein>
    <recommendedName>
        <fullName evidence="6">Late embryogenesis abundant protein LEA-2 subgroup domain-containing protein</fullName>
    </recommendedName>
</protein>
<dbReference type="PANTHER" id="PTHR31234">
    <property type="entry name" value="LATE EMBRYOGENESIS ABUNDANT (LEA) HYDROXYPROLINE-RICH GLYCOPROTEIN FAMILY"/>
    <property type="match status" value="1"/>
</dbReference>
<comment type="caution">
    <text evidence="4">The sequence shown here is derived from an EMBL/GenBank/DDBJ whole genome shotgun (WGS) entry which is preliminary data.</text>
</comment>
<gene>
    <name evidence="4" type="ORF">QN277_014357</name>
</gene>
<reference evidence="4" key="1">
    <citation type="submission" date="2023-10" db="EMBL/GenBank/DDBJ databases">
        <title>Chromosome-level genome of the transformable northern wattle, Acacia crassicarpa.</title>
        <authorList>
            <person name="Massaro I."/>
            <person name="Sinha N.R."/>
            <person name="Poethig S."/>
            <person name="Leichty A.R."/>
        </authorList>
    </citation>
    <scope>NUCLEOTIDE SEQUENCE</scope>
    <source>
        <strain evidence="4">Acra3RX</strain>
        <tissue evidence="4">Leaf</tissue>
    </source>
</reference>
<feature type="transmembrane region" description="Helical" evidence="3">
    <location>
        <begin position="21"/>
        <end position="51"/>
    </location>
</feature>
<sequence length="206" mass="23191">MPPNPMFKKRLNHSHHNRTHPLVWLAAIICTVFAIAAIIAGIAAFIGYIVIHPRIPTVSVSSAHLNLLRNNLAGIFQTQVSIVVRAQNGNGRAHASFSDMLFKLSYQEQAIAFLRSDPFKVEKNSSRYLNYVVESSSIPLTPQQMAEMTNSWQRNLIGFDLKGSARTQWRLGRLGSVKFWCHLECTLKFHPLNGSYIPSRCTTESK</sequence>
<comment type="subcellular location">
    <subcellularLocation>
        <location evidence="1">Membrane</location>
    </subcellularLocation>
</comment>
<evidence type="ECO:0000313" key="5">
    <source>
        <dbReference type="Proteomes" id="UP001293593"/>
    </source>
</evidence>
<dbReference type="EMBL" id="JAWXYG010000022">
    <property type="protein sequence ID" value="KAK4252607.1"/>
    <property type="molecule type" value="Genomic_DNA"/>
</dbReference>
<dbReference type="GO" id="GO:0098542">
    <property type="term" value="P:defense response to other organism"/>
    <property type="evidence" value="ECO:0007669"/>
    <property type="project" value="InterPro"/>
</dbReference>
<dbReference type="Proteomes" id="UP001293593">
    <property type="component" value="Unassembled WGS sequence"/>
</dbReference>
<keyword evidence="3" id="KW-0812">Transmembrane</keyword>
<dbReference type="InterPro" id="IPR044839">
    <property type="entry name" value="NDR1-like"/>
</dbReference>
<proteinExistence type="predicted"/>
<evidence type="ECO:0008006" key="6">
    <source>
        <dbReference type="Google" id="ProtNLM"/>
    </source>
</evidence>